<keyword evidence="2" id="KW-0732">Signal</keyword>
<dbReference type="EMBL" id="CP016359">
    <property type="protein sequence ID" value="APU69120.1"/>
    <property type="molecule type" value="Genomic_DNA"/>
</dbReference>
<sequence>MLAVGNFHYIRKDFKAAYPSIFGVTPGQFRNQLKELAKYGKFVSQEDILNGIPKDEKAILISFDDGLKEQFKLAKPILDEMKIPFICFVNTSNFAEQKVSLVHQIHLLRSKIAPAELQKKIEKESTIQLTDEERNKAVNHYNYDEGEVARLKYLLNFRLGISELKKIINPLFEKYFDEYETATELYMREEQLAELWEQGSLGSHGHRHDPLGMLSQKQAKYDLEKSQEFFVSRFGEKAKTFSYPYGSFDACKNLSITLAETGFELAFSMERAVNIDPKENPFLLGRYDCNDLPGGKANIFQKENLFENPEYSKWHLYENGTSNQQ</sequence>
<dbReference type="STRING" id="1229726.GRFL_2396"/>
<dbReference type="AlphaFoldDB" id="A0A1L7I698"/>
<dbReference type="Gene3D" id="3.20.20.370">
    <property type="entry name" value="Glycoside hydrolase/deacetylase"/>
    <property type="match status" value="1"/>
</dbReference>
<dbReference type="KEGG" id="gfl:GRFL_2396"/>
<dbReference type="PROSITE" id="PS51677">
    <property type="entry name" value="NODB"/>
    <property type="match status" value="1"/>
</dbReference>
<dbReference type="OrthoDB" id="1446101at2"/>
<evidence type="ECO:0000256" key="2">
    <source>
        <dbReference type="ARBA" id="ARBA00022729"/>
    </source>
</evidence>
<evidence type="ECO:0000313" key="3">
    <source>
        <dbReference type="EMBL" id="APU69120.1"/>
    </source>
</evidence>
<gene>
    <name evidence="3" type="ORF">GRFL_2396</name>
</gene>
<proteinExistence type="predicted"/>
<dbReference type="PANTHER" id="PTHR34216">
    <property type="match status" value="1"/>
</dbReference>
<name>A0A1L7I698_9FLAO</name>
<protein>
    <submittedName>
        <fullName evidence="3">Polysaccharide deacetylase family protein</fullName>
    </submittedName>
</protein>
<reference evidence="3 4" key="1">
    <citation type="submission" date="2016-07" db="EMBL/GenBank/DDBJ databases">
        <title>Multi-omics approach to identify versatile polysaccharide utilization systems of a marine flavobacterium Gramella flava.</title>
        <authorList>
            <person name="Tang K."/>
        </authorList>
    </citation>
    <scope>NUCLEOTIDE SEQUENCE [LARGE SCALE GENOMIC DNA]</scope>
    <source>
        <strain evidence="3 4">JLT2011</strain>
    </source>
</reference>
<dbReference type="SUPFAM" id="SSF88713">
    <property type="entry name" value="Glycoside hydrolase/deacetylase"/>
    <property type="match status" value="1"/>
</dbReference>
<evidence type="ECO:0000256" key="1">
    <source>
        <dbReference type="ARBA" id="ARBA00004613"/>
    </source>
</evidence>
<evidence type="ECO:0000313" key="4">
    <source>
        <dbReference type="Proteomes" id="UP000186230"/>
    </source>
</evidence>
<dbReference type="GO" id="GO:0016810">
    <property type="term" value="F:hydrolase activity, acting on carbon-nitrogen (but not peptide) bonds"/>
    <property type="evidence" value="ECO:0007669"/>
    <property type="project" value="InterPro"/>
</dbReference>
<keyword evidence="4" id="KW-1185">Reference proteome</keyword>
<organism evidence="3 4">
    <name type="scientific">Christiangramia flava JLT2011</name>
    <dbReference type="NCBI Taxonomy" id="1229726"/>
    <lineage>
        <taxon>Bacteria</taxon>
        <taxon>Pseudomonadati</taxon>
        <taxon>Bacteroidota</taxon>
        <taxon>Flavobacteriia</taxon>
        <taxon>Flavobacteriales</taxon>
        <taxon>Flavobacteriaceae</taxon>
        <taxon>Christiangramia</taxon>
    </lineage>
</organism>
<dbReference type="InterPro" id="IPR051398">
    <property type="entry name" value="Polysacch_Deacetylase"/>
</dbReference>
<dbReference type="GO" id="GO:0005975">
    <property type="term" value="P:carbohydrate metabolic process"/>
    <property type="evidence" value="ECO:0007669"/>
    <property type="project" value="InterPro"/>
</dbReference>
<dbReference type="InterPro" id="IPR011330">
    <property type="entry name" value="Glyco_hydro/deAcase_b/a-brl"/>
</dbReference>
<dbReference type="RefSeq" id="WP_083644814.1">
    <property type="nucleotide sequence ID" value="NZ_AMRU01000011.1"/>
</dbReference>
<dbReference type="Pfam" id="PF01522">
    <property type="entry name" value="Polysacc_deac_1"/>
    <property type="match status" value="2"/>
</dbReference>
<dbReference type="Proteomes" id="UP000186230">
    <property type="component" value="Chromosome"/>
</dbReference>
<dbReference type="GO" id="GO:0005576">
    <property type="term" value="C:extracellular region"/>
    <property type="evidence" value="ECO:0007669"/>
    <property type="project" value="UniProtKB-SubCell"/>
</dbReference>
<accession>A0A1L7I698</accession>
<dbReference type="InterPro" id="IPR002509">
    <property type="entry name" value="NODB_dom"/>
</dbReference>
<dbReference type="PANTHER" id="PTHR34216:SF3">
    <property type="entry name" value="POLY-BETA-1,6-N-ACETYL-D-GLUCOSAMINE N-DEACETYLASE"/>
    <property type="match status" value="1"/>
</dbReference>
<comment type="subcellular location">
    <subcellularLocation>
        <location evidence="1">Secreted</location>
    </subcellularLocation>
</comment>